<dbReference type="Proteomes" id="UP000830116">
    <property type="component" value="Chromosome"/>
</dbReference>
<protein>
    <submittedName>
        <fullName evidence="2">NmrA family NAD(P)-binding protein</fullName>
    </submittedName>
</protein>
<dbReference type="InterPro" id="IPR036291">
    <property type="entry name" value="NAD(P)-bd_dom_sf"/>
</dbReference>
<dbReference type="SUPFAM" id="SSF51735">
    <property type="entry name" value="NAD(P)-binding Rossmann-fold domains"/>
    <property type="match status" value="1"/>
</dbReference>
<dbReference type="InterPro" id="IPR008030">
    <property type="entry name" value="NmrA-like"/>
</dbReference>
<proteinExistence type="predicted"/>
<dbReference type="Gene3D" id="3.90.25.10">
    <property type="entry name" value="UDP-galactose 4-epimerase, domain 1"/>
    <property type="match status" value="1"/>
</dbReference>
<evidence type="ECO:0000313" key="2">
    <source>
        <dbReference type="EMBL" id="UOF01058.1"/>
    </source>
</evidence>
<dbReference type="Pfam" id="PF05368">
    <property type="entry name" value="NmrA"/>
    <property type="match status" value="1"/>
</dbReference>
<keyword evidence="3" id="KW-1185">Reference proteome</keyword>
<dbReference type="RefSeq" id="WP_243537307.1">
    <property type="nucleotide sequence ID" value="NZ_CP093442.1"/>
</dbReference>
<accession>A0ABY4C7T9</accession>
<organism evidence="2 3">
    <name type="scientific">Bdellovibrio reynosensis</name>
    <dbReference type="NCBI Taxonomy" id="2835041"/>
    <lineage>
        <taxon>Bacteria</taxon>
        <taxon>Pseudomonadati</taxon>
        <taxon>Bdellovibrionota</taxon>
        <taxon>Bdellovibrionia</taxon>
        <taxon>Bdellovibrionales</taxon>
        <taxon>Pseudobdellovibrionaceae</taxon>
        <taxon>Bdellovibrio</taxon>
    </lineage>
</organism>
<dbReference type="Gene3D" id="3.40.50.720">
    <property type="entry name" value="NAD(P)-binding Rossmann-like Domain"/>
    <property type="match status" value="1"/>
</dbReference>
<reference evidence="2" key="1">
    <citation type="submission" date="2022-03" db="EMBL/GenBank/DDBJ databases">
        <title>Genome Identification and Characterization of new species Bdellovibrio reynosense LBG001 sp. nov. from a Mexico soil sample.</title>
        <authorList>
            <person name="Camilli A."/>
            <person name="Ajao Y."/>
            <person name="Guo X."/>
        </authorList>
    </citation>
    <scope>NUCLEOTIDE SEQUENCE</scope>
    <source>
        <strain evidence="2">LBG001</strain>
    </source>
</reference>
<dbReference type="PANTHER" id="PTHR43162:SF1">
    <property type="entry name" value="PRESTALK A DIFFERENTIATION PROTEIN A"/>
    <property type="match status" value="1"/>
</dbReference>
<evidence type="ECO:0000259" key="1">
    <source>
        <dbReference type="Pfam" id="PF05368"/>
    </source>
</evidence>
<sequence>MILVMGATGNIGSKITTHLLAHGQKVRCVARHFPNKEAFRGAELLQGDANNVGFLTDAMRGCSVAFTMIPSNVKAAEMRFYQNKFGEVTAEAIEESGIKKIVNLSSVGADLEGGTGPILGLHDQEERLNDISGLDIMHLRPTYFMENLLAGIPTIISMSRYFGTIPGDLEMPMIATRDIAARAAFLLMNPTFKGHNVEHLLGERNICHDEVIRVLGDAINWPNLEYVEVPPAEMKNYFVGAGLSEDWANGYNELSDAFTNGSMKASFQRDKTNTTATSIEEFARTTFQDAYSKALVGANKSRPQPEGEARI</sequence>
<name>A0ABY4C7T9_9BACT</name>
<dbReference type="PANTHER" id="PTHR43162">
    <property type="match status" value="1"/>
</dbReference>
<gene>
    <name evidence="2" type="ORF">MNR06_15260</name>
</gene>
<dbReference type="CDD" id="cd05231">
    <property type="entry name" value="NmrA_TMR_like_1_SDR_a"/>
    <property type="match status" value="1"/>
</dbReference>
<dbReference type="InterPro" id="IPR051604">
    <property type="entry name" value="Ergot_Alk_Oxidoreductase"/>
</dbReference>
<feature type="domain" description="NmrA-like" evidence="1">
    <location>
        <begin position="2"/>
        <end position="282"/>
    </location>
</feature>
<dbReference type="EMBL" id="CP093442">
    <property type="protein sequence ID" value="UOF01058.1"/>
    <property type="molecule type" value="Genomic_DNA"/>
</dbReference>
<evidence type="ECO:0000313" key="3">
    <source>
        <dbReference type="Proteomes" id="UP000830116"/>
    </source>
</evidence>